<dbReference type="STRING" id="1802617.A2886_01435"/>
<dbReference type="InterPro" id="IPR014717">
    <property type="entry name" value="Transl_elong_EF1B/ribsomal_bS6"/>
</dbReference>
<feature type="coiled-coil region" evidence="1">
    <location>
        <begin position="59"/>
        <end position="96"/>
    </location>
</feature>
<gene>
    <name evidence="3" type="ORF">A2886_01435</name>
</gene>
<name>A0A1F4USL8_UNCKA</name>
<proteinExistence type="predicted"/>
<dbReference type="AlphaFoldDB" id="A0A1F4USL8"/>
<dbReference type="InterPro" id="IPR007445">
    <property type="entry name" value="PilO"/>
</dbReference>
<evidence type="ECO:0000256" key="1">
    <source>
        <dbReference type="SAM" id="Coils"/>
    </source>
</evidence>
<keyword evidence="2" id="KW-0812">Transmembrane</keyword>
<dbReference type="GO" id="GO:0043683">
    <property type="term" value="P:type IV pilus assembly"/>
    <property type="evidence" value="ECO:0007669"/>
    <property type="project" value="InterPro"/>
</dbReference>
<dbReference type="Proteomes" id="UP000176608">
    <property type="component" value="Unassembled WGS sequence"/>
</dbReference>
<dbReference type="EMBL" id="MEVA01000001">
    <property type="protein sequence ID" value="OGC47902.1"/>
    <property type="molecule type" value="Genomic_DNA"/>
</dbReference>
<dbReference type="Pfam" id="PF04350">
    <property type="entry name" value="PilO"/>
    <property type="match status" value="1"/>
</dbReference>
<dbReference type="Gene3D" id="3.30.70.60">
    <property type="match status" value="1"/>
</dbReference>
<reference evidence="3 4" key="1">
    <citation type="journal article" date="2016" name="Nat. Commun.">
        <title>Thousands of microbial genomes shed light on interconnected biogeochemical processes in an aquifer system.</title>
        <authorList>
            <person name="Anantharaman K."/>
            <person name="Brown C.T."/>
            <person name="Hug L.A."/>
            <person name="Sharon I."/>
            <person name="Castelle C.J."/>
            <person name="Probst A.J."/>
            <person name="Thomas B.C."/>
            <person name="Singh A."/>
            <person name="Wilkins M.J."/>
            <person name="Karaoz U."/>
            <person name="Brodie E.L."/>
            <person name="Williams K.H."/>
            <person name="Hubbard S.S."/>
            <person name="Banfield J.F."/>
        </authorList>
    </citation>
    <scope>NUCLEOTIDE SEQUENCE [LARGE SCALE GENOMIC DNA]</scope>
</reference>
<evidence type="ECO:0000313" key="4">
    <source>
        <dbReference type="Proteomes" id="UP000176608"/>
    </source>
</evidence>
<comment type="caution">
    <text evidence="3">The sequence shown here is derived from an EMBL/GenBank/DDBJ whole genome shotgun (WGS) entry which is preliminary data.</text>
</comment>
<accession>A0A1F4USL8</accession>
<evidence type="ECO:0000313" key="3">
    <source>
        <dbReference type="EMBL" id="OGC47902.1"/>
    </source>
</evidence>
<sequence>MIEFKIPKDIGATYQREIARKPENLVRLYVSLAVAAVVLFVIFGIRPLAITAAQNGKFLAELRDIKLGLETKVAKIESESEKINGLSAEIDLLYKKLPERPELEEYLQELVLDAADAGFVVQRFRQQEGSEDSQGGISLEIEFTGSLDSIPQLVGAIENAERFAEIRDVRTTAREDGGTDVRISVVVYTL</sequence>
<keyword evidence="2" id="KW-1133">Transmembrane helix</keyword>
<dbReference type="GO" id="GO:0043107">
    <property type="term" value="P:type IV pilus-dependent motility"/>
    <property type="evidence" value="ECO:0007669"/>
    <property type="project" value="InterPro"/>
</dbReference>
<keyword evidence="2" id="KW-0472">Membrane</keyword>
<protein>
    <submittedName>
        <fullName evidence="3">Uncharacterized protein</fullName>
    </submittedName>
</protein>
<organism evidence="3 4">
    <name type="scientific">candidate division WWE3 bacterium RIFCSPHIGHO2_01_FULL_42_13</name>
    <dbReference type="NCBI Taxonomy" id="1802617"/>
    <lineage>
        <taxon>Bacteria</taxon>
        <taxon>Katanobacteria</taxon>
    </lineage>
</organism>
<evidence type="ECO:0000256" key="2">
    <source>
        <dbReference type="SAM" id="Phobius"/>
    </source>
</evidence>
<feature type="transmembrane region" description="Helical" evidence="2">
    <location>
        <begin position="25"/>
        <end position="45"/>
    </location>
</feature>
<keyword evidence="1" id="KW-0175">Coiled coil</keyword>